<name>A0A811NPL0_9POAL</name>
<comment type="caution">
    <text evidence="2">The sequence shown here is derived from an EMBL/GenBank/DDBJ whole genome shotgun (WGS) entry which is preliminary data.</text>
</comment>
<dbReference type="Proteomes" id="UP000604825">
    <property type="component" value="Unassembled WGS sequence"/>
</dbReference>
<dbReference type="AlphaFoldDB" id="A0A811NPL0"/>
<accession>A0A811NPL0</accession>
<keyword evidence="1" id="KW-1133">Transmembrane helix</keyword>
<keyword evidence="3" id="KW-1185">Reference proteome</keyword>
<reference evidence="2" key="1">
    <citation type="submission" date="2020-10" db="EMBL/GenBank/DDBJ databases">
        <authorList>
            <person name="Han B."/>
            <person name="Lu T."/>
            <person name="Zhao Q."/>
            <person name="Huang X."/>
            <person name="Zhao Y."/>
        </authorList>
    </citation>
    <scope>NUCLEOTIDE SEQUENCE</scope>
</reference>
<evidence type="ECO:0000256" key="1">
    <source>
        <dbReference type="SAM" id="Phobius"/>
    </source>
</evidence>
<evidence type="ECO:0000313" key="3">
    <source>
        <dbReference type="Proteomes" id="UP000604825"/>
    </source>
</evidence>
<dbReference type="EMBL" id="CAJGYO010000004">
    <property type="protein sequence ID" value="CAD6224466.1"/>
    <property type="molecule type" value="Genomic_DNA"/>
</dbReference>
<protein>
    <submittedName>
        <fullName evidence="2">Uncharacterized protein</fullName>
    </submittedName>
</protein>
<feature type="transmembrane region" description="Helical" evidence="1">
    <location>
        <begin position="76"/>
        <end position="102"/>
    </location>
</feature>
<feature type="transmembrane region" description="Helical" evidence="1">
    <location>
        <begin position="44"/>
        <end position="70"/>
    </location>
</feature>
<keyword evidence="1" id="KW-0472">Membrane</keyword>
<evidence type="ECO:0000313" key="2">
    <source>
        <dbReference type="EMBL" id="CAD6224466.1"/>
    </source>
</evidence>
<keyword evidence="1" id="KW-0812">Transmembrane</keyword>
<sequence length="109" mass="11084">MQAQLLTPAQAANALGLQNATLWFGAGGAGAAVLLKGRARVHRALACVALASAVAIHCVLTCFLGVNLVTAPNDDLLVVSVMSAIAFLFFAVVDANAALVLLRRAGGEE</sequence>
<feature type="transmembrane region" description="Helical" evidence="1">
    <location>
        <begin position="20"/>
        <end position="37"/>
    </location>
</feature>
<proteinExistence type="predicted"/>
<organism evidence="2 3">
    <name type="scientific">Miscanthus lutarioriparius</name>
    <dbReference type="NCBI Taxonomy" id="422564"/>
    <lineage>
        <taxon>Eukaryota</taxon>
        <taxon>Viridiplantae</taxon>
        <taxon>Streptophyta</taxon>
        <taxon>Embryophyta</taxon>
        <taxon>Tracheophyta</taxon>
        <taxon>Spermatophyta</taxon>
        <taxon>Magnoliopsida</taxon>
        <taxon>Liliopsida</taxon>
        <taxon>Poales</taxon>
        <taxon>Poaceae</taxon>
        <taxon>PACMAD clade</taxon>
        <taxon>Panicoideae</taxon>
        <taxon>Andropogonodae</taxon>
        <taxon>Andropogoneae</taxon>
        <taxon>Saccharinae</taxon>
        <taxon>Miscanthus</taxon>
    </lineage>
</organism>
<gene>
    <name evidence="2" type="ORF">NCGR_LOCUS16758</name>
</gene>